<dbReference type="EMBL" id="OZ034822">
    <property type="protein sequence ID" value="CAL1412874.1"/>
    <property type="molecule type" value="Genomic_DNA"/>
</dbReference>
<reference evidence="1 2" key="1">
    <citation type="submission" date="2024-04" db="EMBL/GenBank/DDBJ databases">
        <authorList>
            <person name="Fracassetti M."/>
        </authorList>
    </citation>
    <scope>NUCLEOTIDE SEQUENCE [LARGE SCALE GENOMIC DNA]</scope>
</reference>
<proteinExistence type="predicted"/>
<accession>A0AAV2GQC8</accession>
<dbReference type="Proteomes" id="UP001497516">
    <property type="component" value="Chromosome 9"/>
</dbReference>
<gene>
    <name evidence="1" type="ORF">LTRI10_LOCUS52135</name>
</gene>
<evidence type="ECO:0000313" key="2">
    <source>
        <dbReference type="Proteomes" id="UP001497516"/>
    </source>
</evidence>
<dbReference type="AlphaFoldDB" id="A0AAV2GQC8"/>
<organism evidence="1 2">
    <name type="scientific">Linum trigynum</name>
    <dbReference type="NCBI Taxonomy" id="586398"/>
    <lineage>
        <taxon>Eukaryota</taxon>
        <taxon>Viridiplantae</taxon>
        <taxon>Streptophyta</taxon>
        <taxon>Embryophyta</taxon>
        <taxon>Tracheophyta</taxon>
        <taxon>Spermatophyta</taxon>
        <taxon>Magnoliopsida</taxon>
        <taxon>eudicotyledons</taxon>
        <taxon>Gunneridae</taxon>
        <taxon>Pentapetalae</taxon>
        <taxon>rosids</taxon>
        <taxon>fabids</taxon>
        <taxon>Malpighiales</taxon>
        <taxon>Linaceae</taxon>
        <taxon>Linum</taxon>
    </lineage>
</organism>
<keyword evidence="2" id="KW-1185">Reference proteome</keyword>
<evidence type="ECO:0000313" key="1">
    <source>
        <dbReference type="EMBL" id="CAL1412874.1"/>
    </source>
</evidence>
<name>A0AAV2GQC8_9ROSI</name>
<protein>
    <submittedName>
        <fullName evidence="1">Uncharacterized protein</fullName>
    </submittedName>
</protein>
<sequence length="105" mass="11848">MGVVPALSQIQSSHVSWLKQWARQEGARLLNKRDKRHLFSTNRERTTVGASEAPWVTMSLGLIIEEEEESMKGDDETPGKWSALDEKEACDAGAFRKRLECLSCK</sequence>